<sequence>MLDGILSPGTSYNASFCYNVSRGRLVTLECSYPVFYYVESILYRSFFGLFFHLIEVLLLGALWFCNIWIERDFIEAYMSSVALPLTVSTVMKIATFVWDLLYPRDIEKSWLIDMTYATSVTTAQLVLVQGLPFLLFMAMQMGTSRKQNYGICTWIPFLLILLISLPLAAVFNMFYKPTYSAPSLVAILALIAIALCFMFAFIGMGCMTFACCSKRKIAMDMLDPISSAEKLPVVPIKEAPEKIVLEPLFVTTSSAGGKIPLYPVQNFST</sequence>
<feature type="transmembrane region" description="Helical" evidence="1">
    <location>
        <begin position="121"/>
        <end position="139"/>
    </location>
</feature>
<feature type="transmembrane region" description="Helical" evidence="1">
    <location>
        <begin position="81"/>
        <end position="101"/>
    </location>
</feature>
<evidence type="ECO:0000313" key="3">
    <source>
        <dbReference type="Proteomes" id="UP000005237"/>
    </source>
</evidence>
<keyword evidence="1" id="KW-0812">Transmembrane</keyword>
<organism evidence="2 3">
    <name type="scientific">Caenorhabditis japonica</name>
    <dbReference type="NCBI Taxonomy" id="281687"/>
    <lineage>
        <taxon>Eukaryota</taxon>
        <taxon>Metazoa</taxon>
        <taxon>Ecdysozoa</taxon>
        <taxon>Nematoda</taxon>
        <taxon>Chromadorea</taxon>
        <taxon>Rhabditida</taxon>
        <taxon>Rhabditina</taxon>
        <taxon>Rhabditomorpha</taxon>
        <taxon>Rhabditoidea</taxon>
        <taxon>Rhabditidae</taxon>
        <taxon>Peloderinae</taxon>
        <taxon>Caenorhabditis</taxon>
    </lineage>
</organism>
<dbReference type="AlphaFoldDB" id="A0A8R1IFM7"/>
<feature type="transmembrane region" description="Helical" evidence="1">
    <location>
        <begin position="187"/>
        <end position="212"/>
    </location>
</feature>
<accession>A0A8R1IFM7</accession>
<dbReference type="EnsemblMetazoa" id="CJA28544.1">
    <property type="protein sequence ID" value="CJA28544.1"/>
    <property type="gene ID" value="WBGene00184118"/>
</dbReference>
<feature type="transmembrane region" description="Helical" evidence="1">
    <location>
        <begin position="46"/>
        <end position="69"/>
    </location>
</feature>
<reference evidence="2" key="2">
    <citation type="submission" date="2022-06" db="UniProtKB">
        <authorList>
            <consortium name="EnsemblMetazoa"/>
        </authorList>
    </citation>
    <scope>IDENTIFICATION</scope>
    <source>
        <strain evidence="2">DF5081</strain>
    </source>
</reference>
<dbReference type="Proteomes" id="UP000005237">
    <property type="component" value="Unassembled WGS sequence"/>
</dbReference>
<evidence type="ECO:0000256" key="1">
    <source>
        <dbReference type="SAM" id="Phobius"/>
    </source>
</evidence>
<keyword evidence="3" id="KW-1185">Reference proteome</keyword>
<protein>
    <submittedName>
        <fullName evidence="2">Uncharacterized protein</fullName>
    </submittedName>
</protein>
<feature type="transmembrane region" description="Helical" evidence="1">
    <location>
        <begin position="151"/>
        <end position="175"/>
    </location>
</feature>
<reference evidence="3" key="1">
    <citation type="submission" date="2010-08" db="EMBL/GenBank/DDBJ databases">
        <authorList>
            <consortium name="Caenorhabditis japonica Sequencing Consortium"/>
            <person name="Wilson R.K."/>
        </authorList>
    </citation>
    <scope>NUCLEOTIDE SEQUENCE [LARGE SCALE GENOMIC DNA]</scope>
    <source>
        <strain evidence="3">DF5081</strain>
    </source>
</reference>
<evidence type="ECO:0000313" key="2">
    <source>
        <dbReference type="EnsemblMetazoa" id="CJA28544.1"/>
    </source>
</evidence>
<keyword evidence="1" id="KW-1133">Transmembrane helix</keyword>
<keyword evidence="1" id="KW-0472">Membrane</keyword>
<proteinExistence type="predicted"/>
<name>A0A8R1IFM7_CAEJA</name>